<keyword evidence="3" id="KW-0285">Flavoprotein</keyword>
<dbReference type="EMBL" id="PDJJ01000001">
    <property type="protein sequence ID" value="PFG43475.1"/>
    <property type="molecule type" value="Genomic_DNA"/>
</dbReference>
<keyword evidence="4" id="KW-0274">FAD</keyword>
<dbReference type="PROSITE" id="PS00862">
    <property type="entry name" value="OX2_COVAL_FAD"/>
    <property type="match status" value="1"/>
</dbReference>
<reference evidence="7 8" key="1">
    <citation type="submission" date="2017-10" db="EMBL/GenBank/DDBJ databases">
        <title>Sequencing the genomes of 1000 actinobacteria strains.</title>
        <authorList>
            <person name="Klenk H.-P."/>
        </authorList>
    </citation>
    <scope>NUCLEOTIDE SEQUENCE [LARGE SCALE GENOMIC DNA]</scope>
    <source>
        <strain evidence="7 8">DSM 21863</strain>
    </source>
</reference>
<evidence type="ECO:0000313" key="8">
    <source>
        <dbReference type="Proteomes" id="UP000224130"/>
    </source>
</evidence>
<dbReference type="RefSeq" id="WP_098463824.1">
    <property type="nucleotide sequence ID" value="NZ_PDJJ01000001.1"/>
</dbReference>
<evidence type="ECO:0000259" key="6">
    <source>
        <dbReference type="PROSITE" id="PS51387"/>
    </source>
</evidence>
<comment type="caution">
    <text evidence="7">The sequence shown here is derived from an EMBL/GenBank/DDBJ whole genome shotgun (WGS) entry which is preliminary data.</text>
</comment>
<evidence type="ECO:0000256" key="1">
    <source>
        <dbReference type="ARBA" id="ARBA00001974"/>
    </source>
</evidence>
<comment type="cofactor">
    <cofactor evidence="1">
        <name>FAD</name>
        <dbReference type="ChEBI" id="CHEBI:57692"/>
    </cofactor>
</comment>
<keyword evidence="8" id="KW-1185">Reference proteome</keyword>
<dbReference type="InterPro" id="IPR006094">
    <property type="entry name" value="Oxid_FAD_bind_N"/>
</dbReference>
<dbReference type="InterPro" id="IPR016167">
    <property type="entry name" value="FAD-bd_PCMH_sub1"/>
</dbReference>
<dbReference type="Gene3D" id="3.30.43.10">
    <property type="entry name" value="Uridine Diphospho-n-acetylenolpyruvylglucosamine Reductase, domain 2"/>
    <property type="match status" value="1"/>
</dbReference>
<dbReference type="InterPro" id="IPR016166">
    <property type="entry name" value="FAD-bd_PCMH"/>
</dbReference>
<dbReference type="InterPro" id="IPR006093">
    <property type="entry name" value="Oxy_OxRdtase_FAD_BS"/>
</dbReference>
<dbReference type="InterPro" id="IPR036318">
    <property type="entry name" value="FAD-bd_PCMH-like_sf"/>
</dbReference>
<accession>A0A2A9EZ25</accession>
<evidence type="ECO:0000256" key="5">
    <source>
        <dbReference type="ARBA" id="ARBA00023002"/>
    </source>
</evidence>
<evidence type="ECO:0000256" key="3">
    <source>
        <dbReference type="ARBA" id="ARBA00022630"/>
    </source>
</evidence>
<evidence type="ECO:0000256" key="2">
    <source>
        <dbReference type="ARBA" id="ARBA00005466"/>
    </source>
</evidence>
<dbReference type="Pfam" id="PF01565">
    <property type="entry name" value="FAD_binding_4"/>
    <property type="match status" value="1"/>
</dbReference>
<protein>
    <submittedName>
        <fullName evidence="7">FAD/FMN-containing dehydrogenase</fullName>
    </submittedName>
</protein>
<dbReference type="PANTHER" id="PTHR42973:SF39">
    <property type="entry name" value="FAD-BINDING PCMH-TYPE DOMAIN-CONTAINING PROTEIN"/>
    <property type="match status" value="1"/>
</dbReference>
<sequence length="481" mass="49545">MSSTTGPATALDEPTSEHLAAAADAADTLGRTVSGTVRRPGDDGYDAALTGYNLALAHRPALVVHAATPVDVALTVRTAVAYGLGVGVRSTGHSAAPTGPADVLLDTSALDRLEIDVAARTATVGAGVRWRAVLDAAAPHGLGGLCGSSPDVGVVGYTLGGGLGPLARTFGLAADHVRSIDVVTPSGDLVTATPEHHADLFWALRGGGGAYGVVTALTFDLFPLTVVRAGALWFDVDDAPAVLHRWRGLTSDLPDDVSTSVVRLNLPPLPHLPEPLRGRAVLVVRYVRHGDLTAPDPLVDALRRTATPLMDTVGDLPYARLGEVHGDPEDPMPMVDAGCTLRELPAAAVDAFLAATPADSPVLMAELRLLGGAVARHPVVPSAVGGRDAEFTLFVGALAAPLGPPDVTERLQDVLGALAPWSTGGALLNLAGPRDAASARRVRTAYGAVTYDRLVALRRSLDPHGVLDPSARWDVVSERGA</sequence>
<dbReference type="PROSITE" id="PS51387">
    <property type="entry name" value="FAD_PCMH"/>
    <property type="match status" value="1"/>
</dbReference>
<dbReference type="InterPro" id="IPR050416">
    <property type="entry name" value="FAD-linked_Oxidoreductase"/>
</dbReference>
<feature type="domain" description="FAD-binding PCMH-type" evidence="6">
    <location>
        <begin position="56"/>
        <end position="224"/>
    </location>
</feature>
<dbReference type="Gene3D" id="3.30.465.10">
    <property type="match status" value="1"/>
</dbReference>
<dbReference type="OrthoDB" id="9775082at2"/>
<evidence type="ECO:0000256" key="4">
    <source>
        <dbReference type="ARBA" id="ARBA00022827"/>
    </source>
</evidence>
<gene>
    <name evidence="7" type="ORF">ATJ88_2172</name>
</gene>
<dbReference type="GO" id="GO:0016491">
    <property type="term" value="F:oxidoreductase activity"/>
    <property type="evidence" value="ECO:0007669"/>
    <property type="project" value="UniProtKB-KW"/>
</dbReference>
<dbReference type="Gene3D" id="3.40.462.20">
    <property type="match status" value="1"/>
</dbReference>
<dbReference type="GO" id="GO:0071949">
    <property type="term" value="F:FAD binding"/>
    <property type="evidence" value="ECO:0007669"/>
    <property type="project" value="InterPro"/>
</dbReference>
<name>A0A2A9EZ25_9MICO</name>
<keyword evidence="5" id="KW-0560">Oxidoreductase</keyword>
<evidence type="ECO:0000313" key="7">
    <source>
        <dbReference type="EMBL" id="PFG43475.1"/>
    </source>
</evidence>
<dbReference type="SUPFAM" id="SSF56176">
    <property type="entry name" value="FAD-binding/transporter-associated domain-like"/>
    <property type="match status" value="1"/>
</dbReference>
<dbReference type="AlphaFoldDB" id="A0A2A9EZ25"/>
<dbReference type="Proteomes" id="UP000224130">
    <property type="component" value="Unassembled WGS sequence"/>
</dbReference>
<dbReference type="InterPro" id="IPR016169">
    <property type="entry name" value="FAD-bd_PCMH_sub2"/>
</dbReference>
<proteinExistence type="inferred from homology"/>
<organism evidence="7 8">
    <name type="scientific">Isoptericola jiangsuensis</name>
    <dbReference type="NCBI Taxonomy" id="548579"/>
    <lineage>
        <taxon>Bacteria</taxon>
        <taxon>Bacillati</taxon>
        <taxon>Actinomycetota</taxon>
        <taxon>Actinomycetes</taxon>
        <taxon>Micrococcales</taxon>
        <taxon>Promicromonosporaceae</taxon>
        <taxon>Isoptericola</taxon>
    </lineage>
</organism>
<comment type="similarity">
    <text evidence="2">Belongs to the oxygen-dependent FAD-linked oxidoreductase family.</text>
</comment>
<dbReference type="PANTHER" id="PTHR42973">
    <property type="entry name" value="BINDING OXIDOREDUCTASE, PUTATIVE (AFU_ORTHOLOGUE AFUA_1G17690)-RELATED"/>
    <property type="match status" value="1"/>
</dbReference>